<dbReference type="InterPro" id="IPR029058">
    <property type="entry name" value="AB_hydrolase_fold"/>
</dbReference>
<evidence type="ECO:0000256" key="1">
    <source>
        <dbReference type="ARBA" id="ARBA00001957"/>
    </source>
</evidence>
<dbReference type="CDD" id="cd19531">
    <property type="entry name" value="LCL_NRPS-like"/>
    <property type="match status" value="1"/>
</dbReference>
<dbReference type="Pfam" id="PF13193">
    <property type="entry name" value="AMP-binding_C"/>
    <property type="match status" value="1"/>
</dbReference>
<dbReference type="Pfam" id="PF00501">
    <property type="entry name" value="AMP-binding"/>
    <property type="match status" value="1"/>
</dbReference>
<dbReference type="PROSITE" id="PS50075">
    <property type="entry name" value="CARRIER"/>
    <property type="match status" value="2"/>
</dbReference>
<evidence type="ECO:0000256" key="6">
    <source>
        <dbReference type="ARBA" id="ARBA00023194"/>
    </source>
</evidence>
<dbReference type="InterPro" id="IPR016035">
    <property type="entry name" value="Acyl_Trfase/lysoPLipase"/>
</dbReference>
<evidence type="ECO:0000313" key="11">
    <source>
        <dbReference type="Proteomes" id="UP001208017"/>
    </source>
</evidence>
<dbReference type="SMART" id="SM00823">
    <property type="entry name" value="PKS_PP"/>
    <property type="match status" value="2"/>
</dbReference>
<dbReference type="Gene3D" id="3.40.50.980">
    <property type="match status" value="2"/>
</dbReference>
<dbReference type="RefSeq" id="WP_267152388.1">
    <property type="nucleotide sequence ID" value="NZ_JAPMLT010000009.1"/>
</dbReference>
<dbReference type="Gene3D" id="1.10.1200.10">
    <property type="entry name" value="ACP-like"/>
    <property type="match status" value="1"/>
</dbReference>
<dbReference type="Gene3D" id="2.30.38.10">
    <property type="entry name" value="Luciferase, Domain 3"/>
    <property type="match status" value="1"/>
</dbReference>
<dbReference type="InterPro" id="IPR006162">
    <property type="entry name" value="Ppantetheine_attach_site"/>
</dbReference>
<dbReference type="NCBIfam" id="TIGR01733">
    <property type="entry name" value="AA-adenyl-dom"/>
    <property type="match status" value="1"/>
</dbReference>
<comment type="similarity">
    <text evidence="2">Belongs to the ATP-dependent AMP-binding enzyme family.</text>
</comment>
<organism evidence="10 11">
    <name type="scientific">Tumebacillus lacus</name>
    <dbReference type="NCBI Taxonomy" id="2995335"/>
    <lineage>
        <taxon>Bacteria</taxon>
        <taxon>Bacillati</taxon>
        <taxon>Bacillota</taxon>
        <taxon>Bacilli</taxon>
        <taxon>Bacillales</taxon>
        <taxon>Alicyclobacillaceae</taxon>
        <taxon>Tumebacillus</taxon>
    </lineage>
</organism>
<dbReference type="SUPFAM" id="SSF52777">
    <property type="entry name" value="CoA-dependent acyltransferases"/>
    <property type="match status" value="2"/>
</dbReference>
<dbReference type="Pfam" id="PF00668">
    <property type="entry name" value="Condensation"/>
    <property type="match status" value="1"/>
</dbReference>
<dbReference type="PANTHER" id="PTHR45527:SF1">
    <property type="entry name" value="FATTY ACID SYNTHASE"/>
    <property type="match status" value="1"/>
</dbReference>
<dbReference type="InterPro" id="IPR023213">
    <property type="entry name" value="CAT-like_dom_sf"/>
</dbReference>
<evidence type="ECO:0000313" key="10">
    <source>
        <dbReference type="EMBL" id="MCX7571136.1"/>
    </source>
</evidence>
<dbReference type="InterPro" id="IPR001242">
    <property type="entry name" value="Condensation_dom"/>
</dbReference>
<evidence type="ECO:0000256" key="2">
    <source>
        <dbReference type="ARBA" id="ARBA00006432"/>
    </source>
</evidence>
<dbReference type="InterPro" id="IPR014043">
    <property type="entry name" value="Acyl_transferase_dom"/>
</dbReference>
<evidence type="ECO:0000256" key="7">
    <source>
        <dbReference type="ARBA" id="ARBA00029443"/>
    </source>
</evidence>
<dbReference type="InterPro" id="IPR025110">
    <property type="entry name" value="AMP-bd_C"/>
</dbReference>
<comment type="caution">
    <text evidence="10">The sequence shown here is derived from an EMBL/GenBank/DDBJ whole genome shotgun (WGS) entry which is preliminary data.</text>
</comment>
<dbReference type="InterPro" id="IPR001227">
    <property type="entry name" value="Ac_transferase_dom_sf"/>
</dbReference>
<reference evidence="10 11" key="1">
    <citation type="submission" date="2022-11" db="EMBL/GenBank/DDBJ databases">
        <title>Study of microbial diversity in lake waters.</title>
        <authorList>
            <person name="Zhang J."/>
        </authorList>
    </citation>
    <scope>NUCLEOTIDE SEQUENCE [LARGE SCALE GENOMIC DNA]</scope>
    <source>
        <strain evidence="10 11">DT12</strain>
    </source>
</reference>
<keyword evidence="6" id="KW-0045">Antibiotic biosynthesis</keyword>
<evidence type="ECO:0000256" key="8">
    <source>
        <dbReference type="SAM" id="MobiDB-lite"/>
    </source>
</evidence>
<dbReference type="InterPro" id="IPR020806">
    <property type="entry name" value="PKS_PP-bd"/>
</dbReference>
<keyword evidence="3" id="KW-0596">Phosphopantetheine</keyword>
<dbReference type="SUPFAM" id="SSF52151">
    <property type="entry name" value="FabD/lysophospholipase-like"/>
    <property type="match status" value="1"/>
</dbReference>
<dbReference type="PROSITE" id="PS00012">
    <property type="entry name" value="PHOSPHOPANTETHEINE"/>
    <property type="match status" value="1"/>
</dbReference>
<dbReference type="Proteomes" id="UP001208017">
    <property type="component" value="Unassembled WGS sequence"/>
</dbReference>
<feature type="domain" description="Carrier" evidence="9">
    <location>
        <begin position="488"/>
        <end position="563"/>
    </location>
</feature>
<dbReference type="Gene3D" id="3.30.300.30">
    <property type="match status" value="1"/>
</dbReference>
<dbReference type="PANTHER" id="PTHR45527">
    <property type="entry name" value="NONRIBOSOMAL PEPTIDE SYNTHETASE"/>
    <property type="match status" value="1"/>
</dbReference>
<dbReference type="Gene3D" id="3.30.559.30">
    <property type="entry name" value="Nonribosomal peptide synthetase, condensation domain"/>
    <property type="match status" value="1"/>
</dbReference>
<protein>
    <submittedName>
        <fullName evidence="10">Amino acid adenylation domain-containing protein</fullName>
    </submittedName>
</protein>
<dbReference type="Gene3D" id="3.30.559.10">
    <property type="entry name" value="Chloramphenicol acetyltransferase-like domain"/>
    <property type="match status" value="1"/>
</dbReference>
<accession>A0ABT3X3W1</accession>
<dbReference type="SUPFAM" id="SSF56801">
    <property type="entry name" value="Acetyl-CoA synthetase-like"/>
    <property type="match status" value="1"/>
</dbReference>
<dbReference type="SMART" id="SM00827">
    <property type="entry name" value="PKS_AT"/>
    <property type="match status" value="1"/>
</dbReference>
<dbReference type="InterPro" id="IPR009081">
    <property type="entry name" value="PP-bd_ACP"/>
</dbReference>
<keyword evidence="4" id="KW-0597">Phosphoprotein</keyword>
<evidence type="ECO:0000259" key="9">
    <source>
        <dbReference type="PROSITE" id="PS50075"/>
    </source>
</evidence>
<dbReference type="InterPro" id="IPR000873">
    <property type="entry name" value="AMP-dep_synth/lig_dom"/>
</dbReference>
<dbReference type="SUPFAM" id="SSF47336">
    <property type="entry name" value="ACP-like"/>
    <property type="match status" value="2"/>
</dbReference>
<dbReference type="PROSITE" id="PS00455">
    <property type="entry name" value="AMP_BINDING"/>
    <property type="match status" value="1"/>
</dbReference>
<dbReference type="Gene3D" id="3.40.50.1820">
    <property type="entry name" value="alpha/beta hydrolase"/>
    <property type="match status" value="1"/>
</dbReference>
<gene>
    <name evidence="10" type="ORF">OS242_14385</name>
</gene>
<dbReference type="SUPFAM" id="SSF55048">
    <property type="entry name" value="Probable ACP-binding domain of malonyl-CoA ACP transacylase"/>
    <property type="match status" value="1"/>
</dbReference>
<comment type="cofactor">
    <cofactor evidence="1">
        <name>pantetheine 4'-phosphate</name>
        <dbReference type="ChEBI" id="CHEBI:47942"/>
    </cofactor>
</comment>
<keyword evidence="5" id="KW-0808">Transferase</keyword>
<sequence length="1650" mass="183606">MKVDHHVRMPERSHHLFTLTARSDRAVRQAARNLQRHLGFEPEQPLGDLAHTLHVGQRAFDHRLAVVAGSRSELHELLAEAAVSPWDGTQSAGLAAGDARWQGQARVAFLFTGQIAQYSGMGRSLYESSTLVRHTFDECAEILRTHYPVPFLEYLFDERHEESLQEMHIAQPLQFMLQVALARLWMSWGVQPEVLIGHSLGEFAAACIAGSMSLHDALLLVMRRGYLLNDRCEPGVMVSLLADEETVQGYLRDFEGKLWITNINASDQVVVSGRPEHIEQLCERLEQMEVVHKRVGGTRASHCPLVEPMMEEFRSHLEAVSMQEPQIPLVSNLTGDVIKGRALDADYWCEHARQPVRFAKGLQRLMQQGVNVYIEIGQHTVLTRLVGRMLADHGVSDSALCIGSLRRGEDAWQSILAHLGAYWAQGGDVNWRAFDADFKRRRVHVPTYPFERRSYWIETQRTMSRAVLETAAASEVMPVEADHPGEAAHLTETELVIAGYWRDVIGARNVRPQSHFFNLGGDSLNMIQVQTRIREQLGIRVEIQDMVANPKLKDLAQHVDNLSGDKQAAVQKTIPVLLDRSNCELSFAQQRMWLLDQLEPGNPAYNIATSVVLRGALRTDLLQRGLNEVVARHESLRTTFTEFNMNPVQVIHPQLELAMPVVDLIDLAAEERETEARRLVAEEAQKPFDLTSGPLLRAGLVRLSEQEHVLLLTMHHIISDGWSLNVLVQEMLSLYQAAEAGRETTLPQLAVQYADFAHWQRGWLQGEVLEEQVGYWKQQLGGQLPVLQLPTDRPRPAVLGSQGRMHRFEIEPALAARLHEQSRSAGATLHMTLLAAFKALLHRYTGQEDLLVGTPVANRNRSEIERMIGFFVNTLVLRTGVTGEMKFTDLLDRVRRGTLEAYDHQDLPFEKLVEELQPERNLSYTPLFQVMFDLQKNPLAGLDVPGLSLELLRADGGTSKFDLTMSLVEDEDRVLGMVTYNTDLFDAATAERMAEHFLLLLEQVAHAPETEIGQLSLLTESERHLVVGEWNRTERAFDQKLLVPHLIANQALATPDAVAVVYEDAQLTYRELNEQANRVAHRLIGLGIGSEDLVALCVERSCDMIVGLLGIMKAGAAYVSLDPSFPEDRISYMLADTAAPVFVTQSSLLAALPSHQAQILLLDGDDLAGQSAAEPTVAVEPQQAAYVIYTSGSTGQPKGVVIEHRNLLNYVQSVIGALDLPSKASYATVSTLAADLGNTSIFPALCTGSTLHVLSQERVSNADAMAEYMERHPIDCLKIVPSHFAALMSVALQRVLPKQRLIFGGEALSWQLVEQISELAPELAVYNHYGPTETTVGVLTHRVELDAERRSATVPLGRPLPNVQVYLLDPNGQPLPPGIAGEVHVGGAQVTRGYLRRDELTSEKYIASPLAAAPGERLYKTGDLARYLPDGKLEYIGRIDDQVKIRGFRVELGEIASVILNSAAVREVAMLVREDAPGDKRLVAYFVPAEGVEPDLQALRRELKEQLPDYMVPSAFVPLEVLPLTSNGKVDRRALPAPEGGRDELATEYVAPRNETEERLVRIWADVLRLERIGVLDNFFDLGGHSLLGTQVISRIRQEFQVSVPLRSLFEQPTVAFLAEVIVKAQSQDGGSSAAPKIAARSRADRRVRR</sequence>
<dbReference type="InterPro" id="IPR016036">
    <property type="entry name" value="Malonyl_transacylase_ACP-bd"/>
</dbReference>
<dbReference type="Pfam" id="PF22621">
    <property type="entry name" value="CurL-like_PKS_C"/>
    <property type="match status" value="1"/>
</dbReference>
<feature type="domain" description="Carrier" evidence="9">
    <location>
        <begin position="1551"/>
        <end position="1626"/>
    </location>
</feature>
<dbReference type="InterPro" id="IPR045851">
    <property type="entry name" value="AMP-bd_C_sf"/>
</dbReference>
<dbReference type="EMBL" id="JAPMLT010000009">
    <property type="protein sequence ID" value="MCX7571136.1"/>
    <property type="molecule type" value="Genomic_DNA"/>
</dbReference>
<comment type="similarity">
    <text evidence="7">In the C-terminal section; belongs to the NRP synthetase family.</text>
</comment>
<dbReference type="InterPro" id="IPR020845">
    <property type="entry name" value="AMP-binding_CS"/>
</dbReference>
<dbReference type="CDD" id="cd05930">
    <property type="entry name" value="A_NRPS"/>
    <property type="match status" value="1"/>
</dbReference>
<evidence type="ECO:0000256" key="3">
    <source>
        <dbReference type="ARBA" id="ARBA00022450"/>
    </source>
</evidence>
<evidence type="ECO:0000256" key="4">
    <source>
        <dbReference type="ARBA" id="ARBA00022553"/>
    </source>
</evidence>
<dbReference type="Pfam" id="PF00698">
    <property type="entry name" value="Acyl_transf_1"/>
    <property type="match status" value="1"/>
</dbReference>
<evidence type="ECO:0000256" key="5">
    <source>
        <dbReference type="ARBA" id="ARBA00022679"/>
    </source>
</evidence>
<dbReference type="InterPro" id="IPR036736">
    <property type="entry name" value="ACP-like_sf"/>
</dbReference>
<dbReference type="Pfam" id="PF00550">
    <property type="entry name" value="PP-binding"/>
    <property type="match status" value="2"/>
</dbReference>
<dbReference type="Gene3D" id="3.40.366.10">
    <property type="entry name" value="Malonyl-Coenzyme A Acyl Carrier Protein, domain 2"/>
    <property type="match status" value="1"/>
</dbReference>
<name>A0ABT3X3W1_9BACL</name>
<feature type="region of interest" description="Disordered" evidence="8">
    <location>
        <begin position="1630"/>
        <end position="1650"/>
    </location>
</feature>
<proteinExistence type="inferred from homology"/>
<dbReference type="Gene3D" id="3.30.70.3290">
    <property type="match status" value="1"/>
</dbReference>
<dbReference type="InterPro" id="IPR010071">
    <property type="entry name" value="AA_adenyl_dom"/>
</dbReference>
<keyword evidence="11" id="KW-1185">Reference proteome</keyword>